<dbReference type="InterPro" id="IPR039448">
    <property type="entry name" value="Beta_helix"/>
</dbReference>
<dbReference type="Pfam" id="PF13229">
    <property type="entry name" value="Beta_helix"/>
    <property type="match status" value="1"/>
</dbReference>
<name>A0A7C2NUP5_9PLAN</name>
<evidence type="ECO:0000259" key="1">
    <source>
        <dbReference type="Pfam" id="PF13229"/>
    </source>
</evidence>
<organism evidence="2">
    <name type="scientific">Schlesneria paludicola</name>
    <dbReference type="NCBI Taxonomy" id="360056"/>
    <lineage>
        <taxon>Bacteria</taxon>
        <taxon>Pseudomonadati</taxon>
        <taxon>Planctomycetota</taxon>
        <taxon>Planctomycetia</taxon>
        <taxon>Planctomycetales</taxon>
        <taxon>Planctomycetaceae</taxon>
        <taxon>Schlesneria</taxon>
    </lineage>
</organism>
<dbReference type="InterPro" id="IPR011050">
    <property type="entry name" value="Pectin_lyase_fold/virulence"/>
</dbReference>
<protein>
    <submittedName>
        <fullName evidence="2">Right-handed parallel beta-helix repeat-containing protein</fullName>
    </submittedName>
</protein>
<dbReference type="AlphaFoldDB" id="A0A7C2NUP5"/>
<comment type="caution">
    <text evidence="2">The sequence shown here is derived from an EMBL/GenBank/DDBJ whole genome shotgun (WGS) entry which is preliminary data.</text>
</comment>
<sequence length="277" mass="30561">VIKRRLVARSGDRFKLDRALRENLWQMGEPTANALFPLLTGEEIEHIAIEHLTLDGNRANNDNLDGNHAGCIFLQDCRSIQIRNVTARNYNGDGISWQICHDVVVEDCRSHDHAGLGLHPGSGSQRPVIRRNQLARNDIGLFFCWGVKYGLAEDNLCDGNRVGISIGHRDTDNLIRGNRIENSGQVGLLFRPERGPTFCAHRNVIEHNTLLNNGGPTAAAVDVQGGTEDVTIRQNEIRDARGPAERAGIRLGAETRRITVADNRIEGFATAVQKLTG</sequence>
<evidence type="ECO:0000313" key="2">
    <source>
        <dbReference type="EMBL" id="HEN15288.1"/>
    </source>
</evidence>
<proteinExistence type="predicted"/>
<dbReference type="InterPro" id="IPR012334">
    <property type="entry name" value="Pectin_lyas_fold"/>
</dbReference>
<dbReference type="SUPFAM" id="SSF51126">
    <property type="entry name" value="Pectin lyase-like"/>
    <property type="match status" value="1"/>
</dbReference>
<reference evidence="2" key="1">
    <citation type="journal article" date="2020" name="mSystems">
        <title>Genome- and Community-Level Interaction Insights into Carbon Utilization and Element Cycling Functions of Hydrothermarchaeota in Hydrothermal Sediment.</title>
        <authorList>
            <person name="Zhou Z."/>
            <person name="Liu Y."/>
            <person name="Xu W."/>
            <person name="Pan J."/>
            <person name="Luo Z.H."/>
            <person name="Li M."/>
        </authorList>
    </citation>
    <scope>NUCLEOTIDE SEQUENCE [LARGE SCALE GENOMIC DNA]</scope>
    <source>
        <strain evidence="2">SpSt-339</strain>
    </source>
</reference>
<accession>A0A7C2NUP5</accession>
<dbReference type="EMBL" id="DSOK01000216">
    <property type="protein sequence ID" value="HEN15288.1"/>
    <property type="molecule type" value="Genomic_DNA"/>
</dbReference>
<dbReference type="Gene3D" id="2.160.20.10">
    <property type="entry name" value="Single-stranded right-handed beta-helix, Pectin lyase-like"/>
    <property type="match status" value="1"/>
</dbReference>
<dbReference type="InterPro" id="IPR006626">
    <property type="entry name" value="PbH1"/>
</dbReference>
<feature type="domain" description="Right handed beta helix" evidence="1">
    <location>
        <begin position="71"/>
        <end position="214"/>
    </location>
</feature>
<dbReference type="SMART" id="SM00710">
    <property type="entry name" value="PbH1"/>
    <property type="match status" value="8"/>
</dbReference>
<gene>
    <name evidence="2" type="ORF">ENQ76_07455</name>
</gene>
<feature type="non-terminal residue" evidence="2">
    <location>
        <position position="1"/>
    </location>
</feature>